<evidence type="ECO:0000313" key="2">
    <source>
        <dbReference type="EMBL" id="APA11896.1"/>
    </source>
</evidence>
<dbReference type="Proteomes" id="UP000177798">
    <property type="component" value="Chromosome 8"/>
</dbReference>
<proteinExistence type="predicted"/>
<accession>A0A1D9QAF1</accession>
<name>A0A1D9QAF1_SCLS1</name>
<dbReference type="EMBL" id="CP017821">
    <property type="protein sequence ID" value="APA11896.1"/>
    <property type="molecule type" value="Genomic_DNA"/>
</dbReference>
<organism evidence="2 3">
    <name type="scientific">Sclerotinia sclerotiorum (strain ATCC 18683 / 1980 / Ss-1)</name>
    <name type="common">White mold</name>
    <name type="synonym">Whetzelinia sclerotiorum</name>
    <dbReference type="NCBI Taxonomy" id="665079"/>
    <lineage>
        <taxon>Eukaryota</taxon>
        <taxon>Fungi</taxon>
        <taxon>Dikarya</taxon>
        <taxon>Ascomycota</taxon>
        <taxon>Pezizomycotina</taxon>
        <taxon>Leotiomycetes</taxon>
        <taxon>Helotiales</taxon>
        <taxon>Sclerotiniaceae</taxon>
        <taxon>Sclerotinia</taxon>
    </lineage>
</organism>
<dbReference type="InterPro" id="IPR002466">
    <property type="entry name" value="A_deamin"/>
</dbReference>
<dbReference type="InterPro" id="IPR042935">
    <property type="entry name" value="Tad1"/>
</dbReference>
<sequence>MDQTTQINDPSGDEIANVVLKQFDELPAKRKPLNRGEGVREWVPLSGIVASGENGLTCLSLATGMKCLPHSKLPQAQGNVLHDWHAEILCLRSFNHFLLQEILALLSTPSIPSQYLQHRLPETITHDAFQPFELKPHIKLFMYCSEAPCGDASMELTMAAQEDATPWALPPPNPGAEDQEENIQLPGRANFQLLGRVRRKPSRPDAPPTLSKSCSDKLASTQYTSLLSSLTSLFISPQYIYLQSLILPSTQNNTIGFTRCFRTRLCTLKKRSQETTQKRKTGYEYHELSIQTTTKEFIYSRRSETHTAKTLEYVSSNISTSWIRGDGKTGGETLVNGALQGRKQFDVRGASRVCRRRAWKVGLEVLGRVAAMEGMGNGVVERMRSCLGSGTYKEMKGSEILGERRRVKGEVRGCLGGWVRNEGDDEFGVEVS</sequence>
<protein>
    <recommendedName>
        <fullName evidence="1">A to I editase domain-containing protein</fullName>
    </recommendedName>
</protein>
<dbReference type="GO" id="GO:0002100">
    <property type="term" value="P:tRNA wobble adenosine to inosine editing"/>
    <property type="evidence" value="ECO:0007669"/>
    <property type="project" value="InterPro"/>
</dbReference>
<dbReference type="SMART" id="SM00552">
    <property type="entry name" value="ADEAMc"/>
    <property type="match status" value="1"/>
</dbReference>
<reference evidence="3" key="1">
    <citation type="journal article" date="2017" name="Genome Biol. Evol.">
        <title>The complete genome sequence of the phytopathogenic fungus Sclerotinia sclerotiorum reveals insights into the genome architecture of broad host range pathogens.</title>
        <authorList>
            <person name="Derbyshire M."/>
            <person name="Denton-Giles M."/>
            <person name="Hegedus D."/>
            <person name="Seifbarghy S."/>
            <person name="Rollins J."/>
            <person name="van Kan J."/>
            <person name="Seidl M.F."/>
            <person name="Faino L."/>
            <person name="Mbengue M."/>
            <person name="Navaud O."/>
            <person name="Raffaele S."/>
            <person name="Hammond-Kosack K."/>
            <person name="Heard S."/>
            <person name="Oliver R."/>
        </authorList>
    </citation>
    <scope>NUCLEOTIDE SEQUENCE [LARGE SCALE GENOMIC DNA]</scope>
    <source>
        <strain evidence="3">ATCC 18683 / 1980 / Ss-1</strain>
    </source>
</reference>
<feature type="domain" description="A to I editase" evidence="1">
    <location>
        <begin position="60"/>
        <end position="356"/>
    </location>
</feature>
<dbReference type="RefSeq" id="XP_001593997.1">
    <property type="nucleotide sequence ID" value="XM_001593947.1"/>
</dbReference>
<evidence type="ECO:0000313" key="3">
    <source>
        <dbReference type="Proteomes" id="UP000177798"/>
    </source>
</evidence>
<dbReference type="PROSITE" id="PS50141">
    <property type="entry name" value="A_DEAMIN_EDITASE"/>
    <property type="match status" value="1"/>
</dbReference>
<dbReference type="OrthoDB" id="10268011at2759"/>
<dbReference type="KEGG" id="ssl:SS1G_05425"/>
<dbReference type="OMA" id="PDIKIYM"/>
<dbReference type="AlphaFoldDB" id="A0A1D9QAF1"/>
<dbReference type="GO" id="GO:0008251">
    <property type="term" value="F:tRNA-specific adenosine deaminase activity"/>
    <property type="evidence" value="ECO:0007669"/>
    <property type="project" value="InterPro"/>
</dbReference>
<gene>
    <name evidence="2" type="ORF">sscle_08g066660</name>
</gene>
<dbReference type="VEuPathDB" id="FungiDB:sscle_08g066660"/>
<evidence type="ECO:0000259" key="1">
    <source>
        <dbReference type="PROSITE" id="PS50141"/>
    </source>
</evidence>
<dbReference type="PANTHER" id="PTHR47803:SF1">
    <property type="entry name" value="TRNA-SPECIFIC ADENOSINE DEAMINASE 1"/>
    <property type="match status" value="1"/>
</dbReference>
<dbReference type="PANTHER" id="PTHR47803">
    <property type="entry name" value="TRNA-SPECIFIC ADENOSINE DEAMINASE 1"/>
    <property type="match status" value="1"/>
</dbReference>
<dbReference type="Pfam" id="PF02137">
    <property type="entry name" value="A_deamin"/>
    <property type="match status" value="1"/>
</dbReference>
<dbReference type="GO" id="GO:0003723">
    <property type="term" value="F:RNA binding"/>
    <property type="evidence" value="ECO:0007669"/>
    <property type="project" value="InterPro"/>
</dbReference>